<dbReference type="Proteomes" id="UP000282876">
    <property type="component" value="Unassembled WGS sequence"/>
</dbReference>
<proteinExistence type="predicted"/>
<keyword evidence="2" id="KW-1185">Reference proteome</keyword>
<name>A0A437AKE1_9MICR</name>
<dbReference type="OrthoDB" id="2189758at2759"/>
<evidence type="ECO:0000313" key="2">
    <source>
        <dbReference type="Proteomes" id="UP000282876"/>
    </source>
</evidence>
<reference evidence="1 2" key="1">
    <citation type="submission" date="2018-10" db="EMBL/GenBank/DDBJ databases">
        <title>Draft genome sequence of the microsporidian Tubulinosema ratisbonensis.</title>
        <authorList>
            <person name="Polonais V."/>
            <person name="Peyretaillade E."/>
            <person name="Niehus S."/>
            <person name="Wawrzyniak I."/>
            <person name="Franchet A."/>
            <person name="Gaspin C."/>
            <person name="Reichstadt M."/>
            <person name="Belser C."/>
            <person name="Labadie K."/>
            <person name="Delbac F."/>
            <person name="Ferrandon D."/>
        </authorList>
    </citation>
    <scope>NUCLEOTIDE SEQUENCE [LARGE SCALE GENOMIC DNA]</scope>
    <source>
        <strain evidence="1 2">Franzen</strain>
    </source>
</reference>
<accession>A0A437AKE1</accession>
<dbReference type="VEuPathDB" id="MicrosporidiaDB:TUBRATIS_18770"/>
<protein>
    <submittedName>
        <fullName evidence="1">Uncharacterized protein</fullName>
    </submittedName>
</protein>
<evidence type="ECO:0000313" key="1">
    <source>
        <dbReference type="EMBL" id="RVD91663.1"/>
    </source>
</evidence>
<dbReference type="AlphaFoldDB" id="A0A437AKE1"/>
<gene>
    <name evidence="1" type="ORF">TUBRATIS_18770</name>
</gene>
<comment type="caution">
    <text evidence="1">The sequence shown here is derived from an EMBL/GenBank/DDBJ whole genome shotgun (WGS) entry which is preliminary data.</text>
</comment>
<dbReference type="EMBL" id="RCSS01000450">
    <property type="protein sequence ID" value="RVD91663.1"/>
    <property type="molecule type" value="Genomic_DNA"/>
</dbReference>
<sequence length="120" mass="14274">MNWLNNKAKLIALLSVINKKFKKRIKLKEGSSLLRQTKKYKNQFYHLINDKSLKKEKIISVKEGGNVYNIDESIVYGVSKDVPYLYIKEICDDEVDRCIFCMNEYDNLKEHLKEEIRKIK</sequence>
<organism evidence="1 2">
    <name type="scientific">Tubulinosema ratisbonensis</name>
    <dbReference type="NCBI Taxonomy" id="291195"/>
    <lineage>
        <taxon>Eukaryota</taxon>
        <taxon>Fungi</taxon>
        <taxon>Fungi incertae sedis</taxon>
        <taxon>Microsporidia</taxon>
        <taxon>Tubulinosematoidea</taxon>
        <taxon>Tubulinosematidae</taxon>
        <taxon>Tubulinosema</taxon>
    </lineage>
</organism>